<evidence type="ECO:0000259" key="7">
    <source>
        <dbReference type="SMART" id="SM00451"/>
    </source>
</evidence>
<dbReference type="PANTHER" id="PTHR46144">
    <property type="entry name" value="ZINC FINGER PROTEIN 385B-LIKE"/>
    <property type="match status" value="1"/>
</dbReference>
<dbReference type="PANTHER" id="PTHR46144:SF6">
    <property type="entry name" value="C2H2-TYPE DOMAIN-CONTAINING PROTEIN"/>
    <property type="match status" value="1"/>
</dbReference>
<keyword evidence="3" id="KW-0677">Repeat</keyword>
<dbReference type="OrthoDB" id="434647at2759"/>
<dbReference type="InterPro" id="IPR051868">
    <property type="entry name" value="ZN346_ZMAT4"/>
</dbReference>
<dbReference type="AlphaFoldDB" id="A0A3L6S6G9"/>
<dbReference type="SUPFAM" id="SSF57667">
    <property type="entry name" value="beta-beta-alpha zinc fingers"/>
    <property type="match status" value="2"/>
</dbReference>
<organism evidence="8 9">
    <name type="scientific">Panicum miliaceum</name>
    <name type="common">Proso millet</name>
    <name type="synonym">Broomcorn millet</name>
    <dbReference type="NCBI Taxonomy" id="4540"/>
    <lineage>
        <taxon>Eukaryota</taxon>
        <taxon>Viridiplantae</taxon>
        <taxon>Streptophyta</taxon>
        <taxon>Embryophyta</taxon>
        <taxon>Tracheophyta</taxon>
        <taxon>Spermatophyta</taxon>
        <taxon>Magnoliopsida</taxon>
        <taxon>Liliopsida</taxon>
        <taxon>Poales</taxon>
        <taxon>Poaceae</taxon>
        <taxon>PACMAD clade</taxon>
        <taxon>Panicoideae</taxon>
        <taxon>Panicodae</taxon>
        <taxon>Paniceae</taxon>
        <taxon>Panicinae</taxon>
        <taxon>Panicum</taxon>
        <taxon>Panicum sect. Panicum</taxon>
    </lineage>
</organism>
<dbReference type="InterPro" id="IPR013087">
    <property type="entry name" value="Znf_C2H2_type"/>
</dbReference>
<evidence type="ECO:0000256" key="2">
    <source>
        <dbReference type="ARBA" id="ARBA00022723"/>
    </source>
</evidence>
<sequence length="359" mass="37804">MLLSSCTLQEPRSRVATAVPHPLASQTMDYAGAANPAAAAAAAPAPASDSEHAHYPHPYAGYPYPYGAYHQPAPATATDPSAAAAGSSSYYYPIPGAMPSVVAQYNPYAAYQYCGPPSGGASDAGLSGYYFTAGESSQQAAAAASATQVAQAATGKEAGKHFGFDPQRYAQAAAARASNGMTEPAAAPSIHHAQWNAHFGHPVLKNVLRKQMRKKPKIVQPAPCEVCKIQCDTLEVLMIHKQGKKHKKNLEKLQDSITPKPILKPPSNAMGPTMVPSAADNCVVPAVQPKKKKVSSAATPADLEVKKRRVLEAGAAQGEVKICTVCNVVVNSQKVYEFHIAGQKHQAMVQKQQSLHFAA</sequence>
<comment type="caution">
    <text evidence="8">The sequence shown here is derived from an EMBL/GenBank/DDBJ whole genome shotgun (WGS) entry which is preliminary data.</text>
</comment>
<evidence type="ECO:0000313" key="8">
    <source>
        <dbReference type="EMBL" id="RLN16224.1"/>
    </source>
</evidence>
<dbReference type="GO" id="GO:0008270">
    <property type="term" value="F:zinc ion binding"/>
    <property type="evidence" value="ECO:0007669"/>
    <property type="project" value="UniProtKB-KW"/>
</dbReference>
<evidence type="ECO:0000256" key="1">
    <source>
        <dbReference type="ARBA" id="ARBA00004123"/>
    </source>
</evidence>
<dbReference type="InterPro" id="IPR003604">
    <property type="entry name" value="Matrin/U1-like-C_Znf_C2H2"/>
</dbReference>
<proteinExistence type="predicted"/>
<dbReference type="Gene3D" id="3.30.160.60">
    <property type="entry name" value="Classic Zinc Finger"/>
    <property type="match status" value="2"/>
</dbReference>
<keyword evidence="5" id="KW-0862">Zinc</keyword>
<accession>A0A3L6S6G9</accession>
<keyword evidence="6" id="KW-0539">Nucleus</keyword>
<evidence type="ECO:0000313" key="9">
    <source>
        <dbReference type="Proteomes" id="UP000275267"/>
    </source>
</evidence>
<dbReference type="EMBL" id="PQIB02000005">
    <property type="protein sequence ID" value="RLN16224.1"/>
    <property type="molecule type" value="Genomic_DNA"/>
</dbReference>
<keyword evidence="4" id="KW-0863">Zinc-finger</keyword>
<feature type="domain" description="U1-type" evidence="7">
    <location>
        <begin position="318"/>
        <end position="352"/>
    </location>
</feature>
<keyword evidence="9" id="KW-1185">Reference proteome</keyword>
<dbReference type="SMART" id="SM00451">
    <property type="entry name" value="ZnF_U1"/>
    <property type="match status" value="2"/>
</dbReference>
<dbReference type="GO" id="GO:0003676">
    <property type="term" value="F:nucleic acid binding"/>
    <property type="evidence" value="ECO:0007669"/>
    <property type="project" value="InterPro"/>
</dbReference>
<dbReference type="Proteomes" id="UP000275267">
    <property type="component" value="Unassembled WGS sequence"/>
</dbReference>
<name>A0A3L6S6G9_PANMI</name>
<gene>
    <name evidence="8" type="ORF">C2845_PM02G17090</name>
</gene>
<protein>
    <submittedName>
        <fullName evidence="8">Zinc finger RNA-binding protein</fullName>
    </submittedName>
</protein>
<feature type="domain" description="U1-type" evidence="7">
    <location>
        <begin position="219"/>
        <end position="253"/>
    </location>
</feature>
<reference evidence="9" key="1">
    <citation type="journal article" date="2019" name="Nat. Commun.">
        <title>The genome of broomcorn millet.</title>
        <authorList>
            <person name="Zou C."/>
            <person name="Miki D."/>
            <person name="Li D."/>
            <person name="Tang Q."/>
            <person name="Xiao L."/>
            <person name="Rajput S."/>
            <person name="Deng P."/>
            <person name="Jia W."/>
            <person name="Huang R."/>
            <person name="Zhang M."/>
            <person name="Sun Y."/>
            <person name="Hu J."/>
            <person name="Fu X."/>
            <person name="Schnable P.S."/>
            <person name="Li F."/>
            <person name="Zhang H."/>
            <person name="Feng B."/>
            <person name="Zhu X."/>
            <person name="Liu R."/>
            <person name="Schnable J.C."/>
            <person name="Zhu J.-K."/>
            <person name="Zhang H."/>
        </authorList>
    </citation>
    <scope>NUCLEOTIDE SEQUENCE [LARGE SCALE GENOMIC DNA]</scope>
</reference>
<dbReference type="STRING" id="4540.A0A3L6S6G9"/>
<dbReference type="Pfam" id="PF12874">
    <property type="entry name" value="zf-met"/>
    <property type="match status" value="2"/>
</dbReference>
<evidence type="ECO:0000256" key="4">
    <source>
        <dbReference type="ARBA" id="ARBA00022771"/>
    </source>
</evidence>
<comment type="subcellular location">
    <subcellularLocation>
        <location evidence="1">Nucleus</location>
    </subcellularLocation>
</comment>
<keyword evidence="2" id="KW-0479">Metal-binding</keyword>
<dbReference type="InterPro" id="IPR036236">
    <property type="entry name" value="Znf_C2H2_sf"/>
</dbReference>
<dbReference type="GO" id="GO:0005634">
    <property type="term" value="C:nucleus"/>
    <property type="evidence" value="ECO:0007669"/>
    <property type="project" value="UniProtKB-SubCell"/>
</dbReference>
<evidence type="ECO:0000256" key="6">
    <source>
        <dbReference type="ARBA" id="ARBA00023242"/>
    </source>
</evidence>
<evidence type="ECO:0000256" key="5">
    <source>
        <dbReference type="ARBA" id="ARBA00022833"/>
    </source>
</evidence>
<evidence type="ECO:0000256" key="3">
    <source>
        <dbReference type="ARBA" id="ARBA00022737"/>
    </source>
</evidence>